<evidence type="ECO:0000256" key="1">
    <source>
        <dbReference type="ARBA" id="ARBA00022801"/>
    </source>
</evidence>
<dbReference type="GO" id="GO:0004252">
    <property type="term" value="F:serine-type endopeptidase activity"/>
    <property type="evidence" value="ECO:0007669"/>
    <property type="project" value="TreeGrafter"/>
</dbReference>
<evidence type="ECO:0000256" key="2">
    <source>
        <dbReference type="SAM" id="Phobius"/>
    </source>
</evidence>
<gene>
    <name evidence="4" type="ORF">NH26_16585</name>
</gene>
<keyword evidence="5" id="KW-1185">Reference proteome</keyword>
<dbReference type="InterPro" id="IPR001375">
    <property type="entry name" value="Peptidase_S9_cat"/>
</dbReference>
<dbReference type="Proteomes" id="UP000179797">
    <property type="component" value="Unassembled WGS sequence"/>
</dbReference>
<dbReference type="PANTHER" id="PTHR42776">
    <property type="entry name" value="SERINE PEPTIDASE S9 FAMILY MEMBER"/>
    <property type="match status" value="1"/>
</dbReference>
<dbReference type="RefSeq" id="WP_044219673.1">
    <property type="nucleotide sequence ID" value="NZ_JRYR02000001.1"/>
</dbReference>
<proteinExistence type="predicted"/>
<dbReference type="EMBL" id="JRYR02000001">
    <property type="protein sequence ID" value="OHX67837.1"/>
    <property type="molecule type" value="Genomic_DNA"/>
</dbReference>
<keyword evidence="2" id="KW-0472">Membrane</keyword>
<keyword evidence="1" id="KW-0378">Hydrolase</keyword>
<dbReference type="Gene3D" id="3.40.50.1820">
    <property type="entry name" value="alpha/beta hydrolase"/>
    <property type="match status" value="1"/>
</dbReference>
<dbReference type="STRING" id="915059.NH26_16585"/>
<reference evidence="4 5" key="1">
    <citation type="journal article" date="2012" name="Int. J. Syst. Evol. Microbiol.">
        <title>Flammeovirga pacifica sp. nov., isolated from deep-sea sediment.</title>
        <authorList>
            <person name="Xu H."/>
            <person name="Fu Y."/>
            <person name="Yang N."/>
            <person name="Ding Z."/>
            <person name="Lai Q."/>
            <person name="Zeng R."/>
        </authorList>
    </citation>
    <scope>NUCLEOTIDE SEQUENCE [LARGE SCALE GENOMIC DNA]</scope>
    <source>
        <strain evidence="5">DSM 24597 / LMG 26175 / WPAGA1</strain>
    </source>
</reference>
<protein>
    <submittedName>
        <fullName evidence="4">Peptidase</fullName>
    </submittedName>
</protein>
<dbReference type="SUPFAM" id="SSF53474">
    <property type="entry name" value="alpha/beta-Hydrolases"/>
    <property type="match status" value="1"/>
</dbReference>
<comment type="caution">
    <text evidence="4">The sequence shown here is derived from an EMBL/GenBank/DDBJ whole genome shotgun (WGS) entry which is preliminary data.</text>
</comment>
<keyword evidence="2" id="KW-1133">Transmembrane helix</keyword>
<feature type="transmembrane region" description="Helical" evidence="2">
    <location>
        <begin position="6"/>
        <end position="24"/>
    </location>
</feature>
<dbReference type="PANTHER" id="PTHR42776:SF4">
    <property type="entry name" value="ACYLAMINO-ACID-RELEASING ENZYME"/>
    <property type="match status" value="1"/>
</dbReference>
<dbReference type="GO" id="GO:0006508">
    <property type="term" value="P:proteolysis"/>
    <property type="evidence" value="ECO:0007669"/>
    <property type="project" value="InterPro"/>
</dbReference>
<dbReference type="Pfam" id="PF00326">
    <property type="entry name" value="Peptidase_S9"/>
    <property type="match status" value="1"/>
</dbReference>
<evidence type="ECO:0000313" key="4">
    <source>
        <dbReference type="EMBL" id="OHX67837.1"/>
    </source>
</evidence>
<organism evidence="4 5">
    <name type="scientific">Flammeovirga pacifica</name>
    <dbReference type="NCBI Taxonomy" id="915059"/>
    <lineage>
        <taxon>Bacteria</taxon>
        <taxon>Pseudomonadati</taxon>
        <taxon>Bacteroidota</taxon>
        <taxon>Cytophagia</taxon>
        <taxon>Cytophagales</taxon>
        <taxon>Flammeovirgaceae</taxon>
        <taxon>Flammeovirga</taxon>
    </lineage>
</organism>
<dbReference type="AlphaFoldDB" id="A0A1S1Z3N3"/>
<dbReference type="OrthoDB" id="9812921at2"/>
<accession>A0A1S1Z3N3</accession>
<evidence type="ECO:0000313" key="5">
    <source>
        <dbReference type="Proteomes" id="UP000179797"/>
    </source>
</evidence>
<keyword evidence="2" id="KW-0812">Transmembrane</keyword>
<sequence>MKIIKLISIGIGVLFLIASLFFGVKIGQRFYKAYQFKNSLNDTVLDYDITPEDYKKSETLKNGQILSKKIINIKDIPAVWKKVSNEGVLKTEYQHLESIDFYTIIYKSAPKLVNAIIATPKKEGQFPVILFNRGGNKEEGKLAKAKVLFSLIGISRLVDEGNILMASCYREEDEFGGDDINDVLNLTETAKEIQKADIKHIGLIGWSRGGMMTYLALKKSNAFTTAVVGNGPTDMFSLIKERPEMETKVCAKLIPNYEINKEEELKKRSAIFWADELNKNTSLLLLCGSNDKRVNPQQARNMASKLKAISYDYKIMEFDTDHNFSNKSEELNQLLIQWFKNRI</sequence>
<name>A0A1S1Z3N3_FLAPC</name>
<feature type="domain" description="Peptidase S9 prolyl oligopeptidase catalytic" evidence="3">
    <location>
        <begin position="174"/>
        <end position="341"/>
    </location>
</feature>
<dbReference type="InterPro" id="IPR029058">
    <property type="entry name" value="AB_hydrolase_fold"/>
</dbReference>
<evidence type="ECO:0000259" key="3">
    <source>
        <dbReference type="Pfam" id="PF00326"/>
    </source>
</evidence>